<organism evidence="2 3">
    <name type="scientific">Marivivens niveibacter</name>
    <dbReference type="NCBI Taxonomy" id="1930667"/>
    <lineage>
        <taxon>Bacteria</taxon>
        <taxon>Pseudomonadati</taxon>
        <taxon>Pseudomonadota</taxon>
        <taxon>Alphaproteobacteria</taxon>
        <taxon>Rhodobacterales</taxon>
        <taxon>Paracoccaceae</taxon>
        <taxon>Marivivens group</taxon>
        <taxon>Marivivens</taxon>
    </lineage>
</organism>
<evidence type="ECO:0000313" key="2">
    <source>
        <dbReference type="EMBL" id="OUD08325.1"/>
    </source>
</evidence>
<proteinExistence type="predicted"/>
<keyword evidence="3" id="KW-1185">Reference proteome</keyword>
<dbReference type="RefSeq" id="WP_086452357.1">
    <property type="nucleotide sequence ID" value="NZ_MSPP01000006.1"/>
</dbReference>
<comment type="caution">
    <text evidence="2">The sequence shown here is derived from an EMBL/GenBank/DDBJ whole genome shotgun (WGS) entry which is preliminary data.</text>
</comment>
<evidence type="ECO:0000313" key="3">
    <source>
        <dbReference type="Proteomes" id="UP000194664"/>
    </source>
</evidence>
<dbReference type="Proteomes" id="UP000194664">
    <property type="component" value="Unassembled WGS sequence"/>
</dbReference>
<sequence length="156" mass="17447">MPDTPNHDRTAAIINAMTNGQGDSQLEQTLALLRQVRDLREAATAPRKPSRTSANVVRSMQRQIRRMEEHSEMLACALGACPACWGSDPDCRQCAGEGSPGFFLPDEACFDRFVLPVIRKLTQTERRPASRFSQNRPASPFRQDIPNAFKFKGDLE</sequence>
<accession>A0A251WVZ8</accession>
<name>A0A251WVZ8_9RHOB</name>
<dbReference type="OrthoDB" id="7772258at2"/>
<dbReference type="AlphaFoldDB" id="A0A251WVZ8"/>
<feature type="region of interest" description="Disordered" evidence="1">
    <location>
        <begin position="125"/>
        <end position="156"/>
    </location>
</feature>
<evidence type="ECO:0000256" key="1">
    <source>
        <dbReference type="SAM" id="MobiDB-lite"/>
    </source>
</evidence>
<gene>
    <name evidence="2" type="ORF">BVC71_14230</name>
</gene>
<reference evidence="2 3" key="1">
    <citation type="submission" date="2016-12" db="EMBL/GenBank/DDBJ databases">
        <title>The draft genome sequence of HSLHS2.</title>
        <authorList>
            <person name="Hu D."/>
            <person name="Wang L."/>
            <person name="Shao Z."/>
        </authorList>
    </citation>
    <scope>NUCLEOTIDE SEQUENCE [LARGE SCALE GENOMIC DNA]</scope>
    <source>
        <strain evidence="2">MCCC 1A06712</strain>
    </source>
</reference>
<protein>
    <submittedName>
        <fullName evidence="2">Uncharacterized protein</fullName>
    </submittedName>
</protein>
<dbReference type="EMBL" id="MSPP01000006">
    <property type="protein sequence ID" value="OUD08325.1"/>
    <property type="molecule type" value="Genomic_DNA"/>
</dbReference>